<organism evidence="1 2">
    <name type="scientific">Stieleria magnilauensis</name>
    <dbReference type="NCBI Taxonomy" id="2527963"/>
    <lineage>
        <taxon>Bacteria</taxon>
        <taxon>Pseudomonadati</taxon>
        <taxon>Planctomycetota</taxon>
        <taxon>Planctomycetia</taxon>
        <taxon>Pirellulales</taxon>
        <taxon>Pirellulaceae</taxon>
        <taxon>Stieleria</taxon>
    </lineage>
</organism>
<dbReference type="RefSeq" id="WP_145216337.1">
    <property type="nucleotide sequence ID" value="NZ_CP036432.1"/>
</dbReference>
<keyword evidence="2" id="KW-1185">Reference proteome</keyword>
<accession>A0ABX5XYB6</accession>
<proteinExistence type="predicted"/>
<sequence length="227" mass="25413">MTKAWLTHQWVAAGIVSAASRFIPVPFVDDLVRNRCRRFVVSRTLAAYEQEAMLDDLEPFYDNDRGWFSGAISQAAKVPVKLLLFPVRKAVSIATSVRGVPLEIMRTVLLGRTLERYLKHEQLSGRADQATRMHAAFEQSFKRMDFQVIKATISDTLSGVGGWKAAAMKSAKRVLESEDATAKELESETEVDIGANEVQAVLDRPETLQLFAQFDQRFDEAMAQSSN</sequence>
<evidence type="ECO:0000313" key="2">
    <source>
        <dbReference type="Proteomes" id="UP000318081"/>
    </source>
</evidence>
<dbReference type="Proteomes" id="UP000318081">
    <property type="component" value="Chromosome"/>
</dbReference>
<name>A0ABX5XYB6_9BACT</name>
<evidence type="ECO:0000313" key="1">
    <source>
        <dbReference type="EMBL" id="QDV85930.1"/>
    </source>
</evidence>
<gene>
    <name evidence="1" type="ORF">TBK1r_49470</name>
</gene>
<reference evidence="1 2" key="1">
    <citation type="submission" date="2019-02" db="EMBL/GenBank/DDBJ databases">
        <title>Deep-cultivation of Planctomycetes and their phenomic and genomic characterization uncovers novel biology.</title>
        <authorList>
            <person name="Wiegand S."/>
            <person name="Jogler M."/>
            <person name="Boedeker C."/>
            <person name="Pinto D."/>
            <person name="Vollmers J."/>
            <person name="Rivas-Marin E."/>
            <person name="Kohn T."/>
            <person name="Peeters S.H."/>
            <person name="Heuer A."/>
            <person name="Rast P."/>
            <person name="Oberbeckmann S."/>
            <person name="Bunk B."/>
            <person name="Jeske O."/>
            <person name="Meyerdierks A."/>
            <person name="Storesund J.E."/>
            <person name="Kallscheuer N."/>
            <person name="Luecker S."/>
            <person name="Lage O.M."/>
            <person name="Pohl T."/>
            <person name="Merkel B.J."/>
            <person name="Hornburger P."/>
            <person name="Mueller R.-W."/>
            <person name="Bruemmer F."/>
            <person name="Labrenz M."/>
            <person name="Spormann A.M."/>
            <person name="Op den Camp H."/>
            <person name="Overmann J."/>
            <person name="Amann R."/>
            <person name="Jetten M.S.M."/>
            <person name="Mascher T."/>
            <person name="Medema M.H."/>
            <person name="Devos D.P."/>
            <person name="Kaster A.-K."/>
            <person name="Ovreas L."/>
            <person name="Rohde M."/>
            <person name="Galperin M.Y."/>
            <person name="Jogler C."/>
        </authorList>
    </citation>
    <scope>NUCLEOTIDE SEQUENCE [LARGE SCALE GENOMIC DNA]</scope>
    <source>
        <strain evidence="1 2">TBK1r</strain>
    </source>
</reference>
<protein>
    <submittedName>
        <fullName evidence="1">Uncharacterized protein</fullName>
    </submittedName>
</protein>
<dbReference type="EMBL" id="CP036432">
    <property type="protein sequence ID" value="QDV85930.1"/>
    <property type="molecule type" value="Genomic_DNA"/>
</dbReference>